<evidence type="ECO:0000256" key="5">
    <source>
        <dbReference type="ARBA" id="ARBA00022970"/>
    </source>
</evidence>
<dbReference type="PROSITE" id="PS50928">
    <property type="entry name" value="ABC_TM1"/>
    <property type="match status" value="1"/>
</dbReference>
<dbReference type="GO" id="GO:0022857">
    <property type="term" value="F:transmembrane transporter activity"/>
    <property type="evidence" value="ECO:0007669"/>
    <property type="project" value="InterPro"/>
</dbReference>
<dbReference type="AlphaFoldDB" id="A0A1U9K9V0"/>
<name>A0A1U9K9V0_9BACL</name>
<dbReference type="STRING" id="1471761.B0W44_14580"/>
<gene>
    <name evidence="10" type="ORF">B0W44_14580</name>
</gene>
<comment type="subcellular location">
    <subcellularLocation>
        <location evidence="1 8">Cell membrane</location>
        <topology evidence="1 8">Multi-pass membrane protein</topology>
    </subcellularLocation>
</comment>
<dbReference type="InterPro" id="IPR010065">
    <property type="entry name" value="AA_ABC_transptr_permease_3TM"/>
</dbReference>
<evidence type="ECO:0000313" key="11">
    <source>
        <dbReference type="Proteomes" id="UP000188603"/>
    </source>
</evidence>
<keyword evidence="3" id="KW-1003">Cell membrane</keyword>
<dbReference type="PANTHER" id="PTHR30614">
    <property type="entry name" value="MEMBRANE COMPONENT OF AMINO ACID ABC TRANSPORTER"/>
    <property type="match status" value="1"/>
</dbReference>
<organism evidence="10 11">
    <name type="scientific">Novibacillus thermophilus</name>
    <dbReference type="NCBI Taxonomy" id="1471761"/>
    <lineage>
        <taxon>Bacteria</taxon>
        <taxon>Bacillati</taxon>
        <taxon>Bacillota</taxon>
        <taxon>Bacilli</taxon>
        <taxon>Bacillales</taxon>
        <taxon>Thermoactinomycetaceae</taxon>
        <taxon>Novibacillus</taxon>
    </lineage>
</organism>
<dbReference type="CDD" id="cd06261">
    <property type="entry name" value="TM_PBP2"/>
    <property type="match status" value="1"/>
</dbReference>
<evidence type="ECO:0000256" key="6">
    <source>
        <dbReference type="ARBA" id="ARBA00022989"/>
    </source>
</evidence>
<evidence type="ECO:0000256" key="2">
    <source>
        <dbReference type="ARBA" id="ARBA00022448"/>
    </source>
</evidence>
<dbReference type="InterPro" id="IPR014342">
    <property type="entry name" value="Ectoine_EhuC"/>
</dbReference>
<dbReference type="Pfam" id="PF00528">
    <property type="entry name" value="BPD_transp_1"/>
    <property type="match status" value="1"/>
</dbReference>
<dbReference type="RefSeq" id="WP_077720657.1">
    <property type="nucleotide sequence ID" value="NZ_CP019699.1"/>
</dbReference>
<keyword evidence="6 8" id="KW-1133">Transmembrane helix</keyword>
<feature type="domain" description="ABC transmembrane type-1" evidence="9">
    <location>
        <begin position="10"/>
        <end position="199"/>
    </location>
</feature>
<dbReference type="Proteomes" id="UP000188603">
    <property type="component" value="Chromosome"/>
</dbReference>
<proteinExistence type="inferred from homology"/>
<dbReference type="InterPro" id="IPR043429">
    <property type="entry name" value="ArtM/GltK/GlnP/TcyL/YhdX-like"/>
</dbReference>
<dbReference type="EMBL" id="CP019699">
    <property type="protein sequence ID" value="AQS56791.1"/>
    <property type="molecule type" value="Genomic_DNA"/>
</dbReference>
<evidence type="ECO:0000256" key="1">
    <source>
        <dbReference type="ARBA" id="ARBA00004651"/>
    </source>
</evidence>
<accession>A0A1U9K9V0</accession>
<dbReference type="InterPro" id="IPR000515">
    <property type="entry name" value="MetI-like"/>
</dbReference>
<dbReference type="SUPFAM" id="SSF161098">
    <property type="entry name" value="MetI-like"/>
    <property type="match status" value="1"/>
</dbReference>
<dbReference type="Gene3D" id="1.10.3720.10">
    <property type="entry name" value="MetI-like"/>
    <property type="match status" value="1"/>
</dbReference>
<keyword evidence="5" id="KW-0029">Amino-acid transport</keyword>
<comment type="similarity">
    <text evidence="8">Belongs to the binding-protein-dependent transport system permease family.</text>
</comment>
<sequence>MFLPELLRGAEVTVKVLLLSAVLAFCIAFVAGFGRLSRFAVVRFITAVFVELFRGTSLLVQMFFFFFALPAFGIELSPFTAGVIALGLNYGAYASEIVRGAILAIPHGQTEAGIALNMTRWQRMRLVILPQAIRIMLPGFGNNLIELLKGTSLVSLITLADLTFQARVLKDNYVGNQVEIFTLLLLMYFVIALPLIFLSRWLEKKASKGVAVQ</sequence>
<protein>
    <submittedName>
        <fullName evidence="10">Ectoine/hydroxyectoine ABC transporter permease subunit EhuC</fullName>
    </submittedName>
</protein>
<dbReference type="GO" id="GO:0043190">
    <property type="term" value="C:ATP-binding cassette (ABC) transporter complex"/>
    <property type="evidence" value="ECO:0007669"/>
    <property type="project" value="InterPro"/>
</dbReference>
<feature type="transmembrane region" description="Helical" evidence="8">
    <location>
        <begin position="180"/>
        <end position="198"/>
    </location>
</feature>
<feature type="transmembrane region" description="Helical" evidence="8">
    <location>
        <begin position="12"/>
        <end position="32"/>
    </location>
</feature>
<evidence type="ECO:0000256" key="8">
    <source>
        <dbReference type="RuleBase" id="RU363032"/>
    </source>
</evidence>
<evidence type="ECO:0000256" key="4">
    <source>
        <dbReference type="ARBA" id="ARBA00022692"/>
    </source>
</evidence>
<keyword evidence="2 8" id="KW-0813">Transport</keyword>
<dbReference type="GO" id="GO:0006865">
    <property type="term" value="P:amino acid transport"/>
    <property type="evidence" value="ECO:0007669"/>
    <property type="project" value="UniProtKB-KW"/>
</dbReference>
<dbReference type="OrthoDB" id="9805999at2"/>
<evidence type="ECO:0000259" key="9">
    <source>
        <dbReference type="PROSITE" id="PS50928"/>
    </source>
</evidence>
<evidence type="ECO:0000256" key="3">
    <source>
        <dbReference type="ARBA" id="ARBA00022475"/>
    </source>
</evidence>
<dbReference type="NCBIfam" id="TIGR03004">
    <property type="entry name" value="ectoine_ehuC"/>
    <property type="match status" value="1"/>
</dbReference>
<reference evidence="10 11" key="1">
    <citation type="journal article" date="2015" name="Int. J. Syst. Evol. Microbiol.">
        <title>Novibacillus thermophilus gen. nov., sp. nov., a Gram-staining-negative and moderately thermophilic member of the family Thermoactinomycetaceae.</title>
        <authorList>
            <person name="Yang G."/>
            <person name="Chen J."/>
            <person name="Zhou S."/>
        </authorList>
    </citation>
    <scope>NUCLEOTIDE SEQUENCE [LARGE SCALE GENOMIC DNA]</scope>
    <source>
        <strain evidence="10 11">SG-1</strain>
    </source>
</reference>
<evidence type="ECO:0000313" key="10">
    <source>
        <dbReference type="EMBL" id="AQS56791.1"/>
    </source>
</evidence>
<dbReference type="NCBIfam" id="TIGR01726">
    <property type="entry name" value="HEQRo_perm_3TM"/>
    <property type="match status" value="1"/>
</dbReference>
<keyword evidence="7 8" id="KW-0472">Membrane</keyword>
<feature type="transmembrane region" description="Helical" evidence="8">
    <location>
        <begin position="44"/>
        <end position="69"/>
    </location>
</feature>
<dbReference type="PANTHER" id="PTHR30614:SF0">
    <property type="entry name" value="L-CYSTINE TRANSPORT SYSTEM PERMEASE PROTEIN TCYL"/>
    <property type="match status" value="1"/>
</dbReference>
<dbReference type="InterPro" id="IPR035906">
    <property type="entry name" value="MetI-like_sf"/>
</dbReference>
<keyword evidence="4 8" id="KW-0812">Transmembrane</keyword>
<keyword evidence="11" id="KW-1185">Reference proteome</keyword>
<evidence type="ECO:0000256" key="7">
    <source>
        <dbReference type="ARBA" id="ARBA00023136"/>
    </source>
</evidence>
<dbReference type="KEGG" id="ntr:B0W44_14580"/>